<gene>
    <name evidence="3" type="ORF">EV200_10310</name>
    <name evidence="2" type="ORF">GCM10011413_22540</name>
</gene>
<evidence type="ECO:0000313" key="4">
    <source>
        <dbReference type="Proteomes" id="UP000295684"/>
    </source>
</evidence>
<feature type="transmembrane region" description="Helical" evidence="1">
    <location>
        <begin position="178"/>
        <end position="195"/>
    </location>
</feature>
<feature type="transmembrane region" description="Helical" evidence="1">
    <location>
        <begin position="109"/>
        <end position="131"/>
    </location>
</feature>
<proteinExistence type="predicted"/>
<name>A0A4R2HEJ8_9SPHI</name>
<keyword evidence="1" id="KW-0812">Transmembrane</keyword>
<dbReference type="EMBL" id="SLWO01000003">
    <property type="protein sequence ID" value="TCO26680.1"/>
    <property type="molecule type" value="Genomic_DNA"/>
</dbReference>
<sequence length="416" mass="48541">MLFDITNYNQYVLFFSLIFFLGGGVYLFRSNYVSIIDPITMHLIWMAGHLAFLCGYMFKNGVSMLPAFFFLNMLLYTFVYKFFLKRNTIKLFSRKKADDLFKKINRIKIIFIVLLILNIISKINFFKFILSNPDVSSWFMYRFTDMQGRDPLFRILATSSIIFLLFYTFLLFAVMKRWRYFVVIAYGSIIALEVVAGGRSILIGVIFSLGLGIFYFSDYFKITEIKKFTNRSLFFVMLAVLAAILVTSFYSSDYSVKDGFSIVTNRFLAAGDGLEYYMNYDGLHKIKSGLGEYIYSIFGIYIKRFTGEEYKNVGLQLSELVLGELEFTQGSNYTFLLQTMVLGYQFFFIYVPIIAYLSAKLRTVKFKSISFLPLSFFLSSTSYVLSEDIEYWVLLMISGLLVFYFVIYPINKFTFK</sequence>
<evidence type="ECO:0000313" key="2">
    <source>
        <dbReference type="EMBL" id="GGE55684.1"/>
    </source>
</evidence>
<feature type="transmembrane region" description="Helical" evidence="1">
    <location>
        <begin position="232"/>
        <end position="251"/>
    </location>
</feature>
<accession>A0A4R2HEJ8</accession>
<keyword evidence="5" id="KW-1185">Reference proteome</keyword>
<keyword evidence="1" id="KW-0472">Membrane</keyword>
<dbReference type="Proteomes" id="UP000295684">
    <property type="component" value="Unassembled WGS sequence"/>
</dbReference>
<dbReference type="RefSeq" id="WP_165877888.1">
    <property type="nucleotide sequence ID" value="NZ_BMJO01000004.1"/>
</dbReference>
<feature type="transmembrane region" description="Helical" evidence="1">
    <location>
        <begin position="201"/>
        <end position="220"/>
    </location>
</feature>
<dbReference type="EMBL" id="BMJO01000004">
    <property type="protein sequence ID" value="GGE55684.1"/>
    <property type="molecule type" value="Genomic_DNA"/>
</dbReference>
<dbReference type="AlphaFoldDB" id="A0A4R2HEJ8"/>
<reference evidence="2" key="4">
    <citation type="submission" date="2024-05" db="EMBL/GenBank/DDBJ databases">
        <authorList>
            <person name="Sun Q."/>
            <person name="Zhou Y."/>
        </authorList>
    </citation>
    <scope>NUCLEOTIDE SEQUENCE</scope>
    <source>
        <strain evidence="2">CGMCC 1.15644</strain>
    </source>
</reference>
<dbReference type="Proteomes" id="UP000622648">
    <property type="component" value="Unassembled WGS sequence"/>
</dbReference>
<comment type="caution">
    <text evidence="3">The sequence shown here is derived from an EMBL/GenBank/DDBJ whole genome shotgun (WGS) entry which is preliminary data.</text>
</comment>
<keyword evidence="1" id="KW-1133">Transmembrane helix</keyword>
<organism evidence="3 4">
    <name type="scientific">Pedobacter psychrotolerans</name>
    <dbReference type="NCBI Taxonomy" id="1843235"/>
    <lineage>
        <taxon>Bacteria</taxon>
        <taxon>Pseudomonadati</taxon>
        <taxon>Bacteroidota</taxon>
        <taxon>Sphingobacteriia</taxon>
        <taxon>Sphingobacteriales</taxon>
        <taxon>Sphingobacteriaceae</taxon>
        <taxon>Pedobacter</taxon>
    </lineage>
</organism>
<feature type="transmembrane region" description="Helical" evidence="1">
    <location>
        <begin position="369"/>
        <end position="385"/>
    </location>
</feature>
<feature type="transmembrane region" description="Helical" evidence="1">
    <location>
        <begin position="64"/>
        <end position="84"/>
    </location>
</feature>
<reference evidence="2" key="1">
    <citation type="journal article" date="2014" name="Int. J. Syst. Evol. Microbiol.">
        <title>Complete genome of a new Firmicutes species belonging to the dominant human colonic microbiota ('Ruminococcus bicirculans') reveals two chromosomes and a selective capacity to utilize plant glucans.</title>
        <authorList>
            <consortium name="NISC Comparative Sequencing Program"/>
            <person name="Wegmann U."/>
            <person name="Louis P."/>
            <person name="Goesmann A."/>
            <person name="Henrissat B."/>
            <person name="Duncan S.H."/>
            <person name="Flint H.J."/>
        </authorList>
    </citation>
    <scope>NUCLEOTIDE SEQUENCE</scope>
    <source>
        <strain evidence="2">CGMCC 1.15644</strain>
    </source>
</reference>
<reference evidence="5" key="2">
    <citation type="journal article" date="2019" name="Int. J. Syst. Evol. Microbiol.">
        <title>The Global Catalogue of Microorganisms (GCM) 10K type strain sequencing project: providing services to taxonomists for standard genome sequencing and annotation.</title>
        <authorList>
            <consortium name="The Broad Institute Genomics Platform"/>
            <consortium name="The Broad Institute Genome Sequencing Center for Infectious Disease"/>
            <person name="Wu L."/>
            <person name="Ma J."/>
        </authorList>
    </citation>
    <scope>NUCLEOTIDE SEQUENCE [LARGE SCALE GENOMIC DNA]</scope>
    <source>
        <strain evidence="5">CGMCC 1.15644</strain>
    </source>
</reference>
<evidence type="ECO:0008006" key="6">
    <source>
        <dbReference type="Google" id="ProtNLM"/>
    </source>
</evidence>
<feature type="transmembrane region" description="Helical" evidence="1">
    <location>
        <begin position="40"/>
        <end position="58"/>
    </location>
</feature>
<protein>
    <recommendedName>
        <fullName evidence="6">Oligosaccharide repeat unit polymerase</fullName>
    </recommendedName>
</protein>
<evidence type="ECO:0000313" key="3">
    <source>
        <dbReference type="EMBL" id="TCO26680.1"/>
    </source>
</evidence>
<evidence type="ECO:0000313" key="5">
    <source>
        <dbReference type="Proteomes" id="UP000622648"/>
    </source>
</evidence>
<feature type="transmembrane region" description="Helical" evidence="1">
    <location>
        <begin position="151"/>
        <end position="171"/>
    </location>
</feature>
<feature type="transmembrane region" description="Helical" evidence="1">
    <location>
        <begin position="12"/>
        <end position="28"/>
    </location>
</feature>
<feature type="transmembrane region" description="Helical" evidence="1">
    <location>
        <begin position="335"/>
        <end position="357"/>
    </location>
</feature>
<feature type="transmembrane region" description="Helical" evidence="1">
    <location>
        <begin position="391"/>
        <end position="410"/>
    </location>
</feature>
<evidence type="ECO:0000256" key="1">
    <source>
        <dbReference type="SAM" id="Phobius"/>
    </source>
</evidence>
<reference evidence="3 4" key="3">
    <citation type="submission" date="2019-03" db="EMBL/GenBank/DDBJ databases">
        <title>Genomic Encyclopedia of Type Strains, Phase IV (KMG-IV): sequencing the most valuable type-strain genomes for metagenomic binning, comparative biology and taxonomic classification.</title>
        <authorList>
            <person name="Goeker M."/>
        </authorList>
    </citation>
    <scope>NUCLEOTIDE SEQUENCE [LARGE SCALE GENOMIC DNA]</scope>
    <source>
        <strain evidence="3 4">DSM 103236</strain>
    </source>
</reference>